<protein>
    <submittedName>
        <fullName evidence="2">ABC-type transport system involved in multi-copper enzyme maturation, permease component</fullName>
    </submittedName>
</protein>
<dbReference type="AlphaFoldDB" id="U5QBT5"/>
<dbReference type="PANTHER" id="PTHR43471">
    <property type="entry name" value="ABC TRANSPORTER PERMEASE"/>
    <property type="match status" value="1"/>
</dbReference>
<feature type="transmembrane region" description="Helical" evidence="1">
    <location>
        <begin position="226"/>
        <end position="249"/>
    </location>
</feature>
<keyword evidence="1" id="KW-1133">Transmembrane helix</keyword>
<feature type="transmembrane region" description="Helical" evidence="1">
    <location>
        <begin position="160"/>
        <end position="178"/>
    </location>
</feature>
<dbReference type="HOGENOM" id="CLU_070325_1_0_3"/>
<accession>U5QBT5</accession>
<name>U5QBT5_GLOK1</name>
<dbReference type="GO" id="GO:0005886">
    <property type="term" value="C:plasma membrane"/>
    <property type="evidence" value="ECO:0007669"/>
    <property type="project" value="UniProtKB-SubCell"/>
</dbReference>
<dbReference type="KEGG" id="glj:GKIL_0090"/>
<feature type="transmembrane region" description="Helical" evidence="1">
    <location>
        <begin position="129"/>
        <end position="154"/>
    </location>
</feature>
<feature type="transmembrane region" description="Helical" evidence="1">
    <location>
        <begin position="46"/>
        <end position="71"/>
    </location>
</feature>
<sequence>MAVAVNVFRESVRDRVLYLIVLFAVLLLLGARLLPDLSAGAEFKLILDLGLGVIHLFGLVVAIFLGTSLLYKEIEKRTIYLLIAKPLDPAEFILGKHLGLAAVLAVLIALMSLCFAAVLAIGRVPAGGLAAALGLSVAFGYLELLVIVAAALFFGSFTSPVLASIFTISLYLVGHFTADLLNLGRLSKNAFSAQLTQFLYLILPNLERLNLRNGAVYGQLPPPGELALSGLYALLYTGLLLSLAVLIFARREF</sequence>
<dbReference type="PANTHER" id="PTHR43471:SF10">
    <property type="entry name" value="SLL1107 PROTEIN"/>
    <property type="match status" value="1"/>
</dbReference>
<dbReference type="Pfam" id="PF12679">
    <property type="entry name" value="ABC2_membrane_2"/>
    <property type="match status" value="1"/>
</dbReference>
<keyword evidence="1" id="KW-0812">Transmembrane</keyword>
<reference evidence="2 3" key="1">
    <citation type="journal article" date="2013" name="PLoS ONE">
        <title>Cultivation and Complete Genome Sequencing of Gloeobacter kilaueensis sp. nov., from a Lava Cave in Kilauea Caldera, Hawai'i.</title>
        <authorList>
            <person name="Saw J.H."/>
            <person name="Schatz M."/>
            <person name="Brown M.V."/>
            <person name="Kunkel D.D."/>
            <person name="Foster J.S."/>
            <person name="Shick H."/>
            <person name="Christensen S."/>
            <person name="Hou S."/>
            <person name="Wan X."/>
            <person name="Donachie S.P."/>
        </authorList>
    </citation>
    <scope>NUCLEOTIDE SEQUENCE [LARGE SCALE GENOMIC DNA]</scope>
    <source>
        <strain evidence="3">JS</strain>
    </source>
</reference>
<evidence type="ECO:0000313" key="2">
    <source>
        <dbReference type="EMBL" id="AGY56337.1"/>
    </source>
</evidence>
<dbReference type="EMBL" id="CP003587">
    <property type="protein sequence ID" value="AGY56337.1"/>
    <property type="molecule type" value="Genomic_DNA"/>
</dbReference>
<feature type="transmembrane region" description="Helical" evidence="1">
    <location>
        <begin position="16"/>
        <end position="34"/>
    </location>
</feature>
<keyword evidence="3" id="KW-1185">Reference proteome</keyword>
<dbReference type="eggNOG" id="COG1277">
    <property type="taxonomic scope" value="Bacteria"/>
</dbReference>
<dbReference type="Proteomes" id="UP000017396">
    <property type="component" value="Chromosome"/>
</dbReference>
<feature type="transmembrane region" description="Helical" evidence="1">
    <location>
        <begin position="98"/>
        <end position="122"/>
    </location>
</feature>
<keyword evidence="1" id="KW-0472">Membrane</keyword>
<dbReference type="GO" id="GO:0140359">
    <property type="term" value="F:ABC-type transporter activity"/>
    <property type="evidence" value="ECO:0007669"/>
    <property type="project" value="InterPro"/>
</dbReference>
<organism evidence="2 3">
    <name type="scientific">Gloeobacter kilaueensis (strain ATCC BAA-2537 / CCAP 1431/1 / ULC 316 / JS1)</name>
    <dbReference type="NCBI Taxonomy" id="1183438"/>
    <lineage>
        <taxon>Bacteria</taxon>
        <taxon>Bacillati</taxon>
        <taxon>Cyanobacteriota</taxon>
        <taxon>Cyanophyceae</taxon>
        <taxon>Gloeobacterales</taxon>
        <taxon>Gloeobacteraceae</taxon>
        <taxon>Gloeobacter</taxon>
    </lineage>
</organism>
<dbReference type="STRING" id="1183438.GKIL_0090"/>
<evidence type="ECO:0000256" key="1">
    <source>
        <dbReference type="SAM" id="Phobius"/>
    </source>
</evidence>
<dbReference type="PATRIC" id="fig|1183438.3.peg.90"/>
<evidence type="ECO:0000313" key="3">
    <source>
        <dbReference type="Proteomes" id="UP000017396"/>
    </source>
</evidence>
<gene>
    <name evidence="2" type="ORF">GKIL_0090</name>
</gene>
<proteinExistence type="predicted"/>